<dbReference type="Pfam" id="PF07715">
    <property type="entry name" value="Plug"/>
    <property type="match status" value="1"/>
</dbReference>
<name>A0A381W9V6_9ZZZZ</name>
<evidence type="ECO:0000256" key="4">
    <source>
        <dbReference type="SAM" id="Phobius"/>
    </source>
</evidence>
<gene>
    <name evidence="6" type="ORF">METZ01_LOCUS102193</name>
</gene>
<feature type="transmembrane region" description="Helical" evidence="4">
    <location>
        <begin position="7"/>
        <end position="26"/>
    </location>
</feature>
<keyword evidence="4" id="KW-1133">Transmembrane helix</keyword>
<organism evidence="6">
    <name type="scientific">marine metagenome</name>
    <dbReference type="NCBI Taxonomy" id="408172"/>
    <lineage>
        <taxon>unclassified sequences</taxon>
        <taxon>metagenomes</taxon>
        <taxon>ecological metagenomes</taxon>
    </lineage>
</organism>
<dbReference type="Pfam" id="PF13715">
    <property type="entry name" value="CarbopepD_reg_2"/>
    <property type="match status" value="1"/>
</dbReference>
<sequence length="789" mass="90593">MPKIRRLIIMSFILSQLIGMSISGFVRDKSTGEPLPYTNVIILENQMGTSADVNGYYILPKMTSGSYTLRLMMIGYQTVEKKIEITTQNIRIDFELEPAAIDLEQVTVSAERMRFENRVDVSRVNLTNQDIRRAPAFIEADVFRTLQLLPSVNASNDFNAALIVRGGSPDENLILLDGAEVYNPYHIGGVFSTFNADMISDTEFLAGGFPAQFGGRLSSVLQITAREGNSKNGRLPDSNPIKKYWDYSKISGDISLLSSKFVAEGPLYNGSWMISGRRTYFDQFVNLYYKYNLDKEPPFNYYFWDTHIKFKTSPNKYNQFVYSQFSGKDDLFLSLGGGDFPGIDFSWDWGNSTKSLIWKFIPNSNYFIENNLSRTDYRFNVDFAVDFNPDTSNTNNEEMSETDVDLSLDINNIVSDVSFDQTLNIFLSDLVTLKTGWEYKVLYMDYFESFAGIDRVNLSSQPSITSFFLTSTWQPFLKLHLNTGFRFSKFSHYDDNLINPRIGVKFNPIPDLALKVSWGKYSQFLYTINQEDELLRIVDFWQPIPKGREPQQSEHLIIGSEYWISEGNIFSLELYKKSYDNIYDLNPKVEGSDIEQTIALSGIGISYGLEILYRMKKNKLSGWISYAYARIEREVDLNTDGIIWEEKEVYPAKYDKPHTFNSVLSYQLSKKNEIGISTIFSSGQTYTPVIGKVHQAGQYGSLENPYLHFGNIYGARNSGRYPDYFRIDISFARESILWGLKGKWKFQIINLTNHYNVLLYNWNHQASPSQVAAYSMFPIILTFGWEFSL</sequence>
<dbReference type="InterPro" id="IPR012910">
    <property type="entry name" value="Plug_dom"/>
</dbReference>
<evidence type="ECO:0000256" key="1">
    <source>
        <dbReference type="ARBA" id="ARBA00004442"/>
    </source>
</evidence>
<evidence type="ECO:0000259" key="5">
    <source>
        <dbReference type="Pfam" id="PF07715"/>
    </source>
</evidence>
<keyword evidence="3" id="KW-0998">Cell outer membrane</keyword>
<feature type="domain" description="TonB-dependent receptor plug" evidence="5">
    <location>
        <begin position="121"/>
        <end position="216"/>
    </location>
</feature>
<dbReference type="AlphaFoldDB" id="A0A381W9V6"/>
<evidence type="ECO:0000256" key="2">
    <source>
        <dbReference type="ARBA" id="ARBA00023136"/>
    </source>
</evidence>
<dbReference type="InterPro" id="IPR036942">
    <property type="entry name" value="Beta-barrel_TonB_sf"/>
</dbReference>
<proteinExistence type="predicted"/>
<dbReference type="EMBL" id="UINC01011152">
    <property type="protein sequence ID" value="SVA49339.1"/>
    <property type="molecule type" value="Genomic_DNA"/>
</dbReference>
<dbReference type="SUPFAM" id="SSF56935">
    <property type="entry name" value="Porins"/>
    <property type="match status" value="1"/>
</dbReference>
<keyword evidence="4" id="KW-0812">Transmembrane</keyword>
<dbReference type="GO" id="GO:0009279">
    <property type="term" value="C:cell outer membrane"/>
    <property type="evidence" value="ECO:0007669"/>
    <property type="project" value="UniProtKB-SubCell"/>
</dbReference>
<dbReference type="Gene3D" id="2.170.130.10">
    <property type="entry name" value="TonB-dependent receptor, plug domain"/>
    <property type="match status" value="1"/>
</dbReference>
<keyword evidence="2 4" id="KW-0472">Membrane</keyword>
<dbReference type="SUPFAM" id="SSF49464">
    <property type="entry name" value="Carboxypeptidase regulatory domain-like"/>
    <property type="match status" value="1"/>
</dbReference>
<reference evidence="6" key="1">
    <citation type="submission" date="2018-05" db="EMBL/GenBank/DDBJ databases">
        <authorList>
            <person name="Lanie J.A."/>
            <person name="Ng W.-L."/>
            <person name="Kazmierczak K.M."/>
            <person name="Andrzejewski T.M."/>
            <person name="Davidsen T.M."/>
            <person name="Wayne K.J."/>
            <person name="Tettelin H."/>
            <person name="Glass J.I."/>
            <person name="Rusch D."/>
            <person name="Podicherti R."/>
            <person name="Tsui H.-C.T."/>
            <person name="Winkler M.E."/>
        </authorList>
    </citation>
    <scope>NUCLEOTIDE SEQUENCE</scope>
</reference>
<protein>
    <recommendedName>
        <fullName evidence="5">TonB-dependent receptor plug domain-containing protein</fullName>
    </recommendedName>
</protein>
<accession>A0A381W9V6</accession>
<dbReference type="InterPro" id="IPR037066">
    <property type="entry name" value="Plug_dom_sf"/>
</dbReference>
<evidence type="ECO:0000313" key="6">
    <source>
        <dbReference type="EMBL" id="SVA49339.1"/>
    </source>
</evidence>
<dbReference type="Gene3D" id="2.60.40.1120">
    <property type="entry name" value="Carboxypeptidase-like, regulatory domain"/>
    <property type="match status" value="1"/>
</dbReference>
<dbReference type="InterPro" id="IPR008969">
    <property type="entry name" value="CarboxyPept-like_regulatory"/>
</dbReference>
<evidence type="ECO:0000256" key="3">
    <source>
        <dbReference type="ARBA" id="ARBA00023237"/>
    </source>
</evidence>
<dbReference type="Gene3D" id="2.40.170.20">
    <property type="entry name" value="TonB-dependent receptor, beta-barrel domain"/>
    <property type="match status" value="1"/>
</dbReference>
<comment type="subcellular location">
    <subcellularLocation>
        <location evidence="1">Cell outer membrane</location>
    </subcellularLocation>
</comment>